<keyword evidence="2" id="KW-0732">Signal</keyword>
<organism evidence="3 4">
    <name type="scientific">Bradyrhizobium vignae</name>
    <dbReference type="NCBI Taxonomy" id="1549949"/>
    <lineage>
        <taxon>Bacteria</taxon>
        <taxon>Pseudomonadati</taxon>
        <taxon>Pseudomonadota</taxon>
        <taxon>Alphaproteobacteria</taxon>
        <taxon>Hyphomicrobiales</taxon>
        <taxon>Nitrobacteraceae</taxon>
        <taxon>Bradyrhizobium</taxon>
    </lineage>
</organism>
<reference evidence="3 4" key="1">
    <citation type="submission" date="2021-03" db="EMBL/GenBank/DDBJ databases">
        <title>Genome Sequence of Bradyrhizobium vignae strain ISRA400.</title>
        <authorList>
            <person name="Tisa L.S."/>
            <person name="Svistoonoff S."/>
            <person name="Hocher V."/>
            <person name="Fall S."/>
            <person name="Zaiya A."/>
            <person name="Naing D."/>
            <person name="Niang N."/>
            <person name="Diouf A."/>
            <person name="Dasylva M.C."/>
            <person name="Toure O."/>
            <person name="Gueye M."/>
            <person name="Gully D."/>
            <person name="Tisseyre P."/>
            <person name="Simpson S."/>
            <person name="Morris K."/>
            <person name="Thomas W.K."/>
        </authorList>
    </citation>
    <scope>NUCLEOTIDE SEQUENCE [LARGE SCALE GENOMIC DNA]</scope>
    <source>
        <strain evidence="3 4">ISRA400</strain>
    </source>
</reference>
<feature type="chain" id="PRO_5046741184" evidence="2">
    <location>
        <begin position="31"/>
        <end position="112"/>
    </location>
</feature>
<sequence length="112" mass="10396">MARPSATGSIKTTIMILALAAVPAVSLAQATGGSAGSSGGSVGTTGGSMGSTGGVGNSPAPPPGTNSLGTAQSSGPGSGVTTGAGTGGETDATVNAENRRLDKKMNSICRGC</sequence>
<feature type="compositionally biased region" description="Gly residues" evidence="1">
    <location>
        <begin position="33"/>
        <end position="56"/>
    </location>
</feature>
<protein>
    <submittedName>
        <fullName evidence="3">Uncharacterized protein</fullName>
    </submittedName>
</protein>
<feature type="signal peptide" evidence="2">
    <location>
        <begin position="1"/>
        <end position="30"/>
    </location>
</feature>
<feature type="region of interest" description="Disordered" evidence="1">
    <location>
        <begin position="29"/>
        <end position="112"/>
    </location>
</feature>
<dbReference type="Proteomes" id="UP000669317">
    <property type="component" value="Unassembled WGS sequence"/>
</dbReference>
<evidence type="ECO:0000256" key="1">
    <source>
        <dbReference type="SAM" id="MobiDB-lite"/>
    </source>
</evidence>
<evidence type="ECO:0000313" key="4">
    <source>
        <dbReference type="Proteomes" id="UP000669317"/>
    </source>
</evidence>
<name>A0ABS4A2W4_9BRAD</name>
<feature type="compositionally biased region" description="Gly residues" evidence="1">
    <location>
        <begin position="76"/>
        <end position="88"/>
    </location>
</feature>
<dbReference type="EMBL" id="JAGIKT010000068">
    <property type="protein sequence ID" value="MBP0114759.1"/>
    <property type="molecule type" value="Genomic_DNA"/>
</dbReference>
<keyword evidence="4" id="KW-1185">Reference proteome</keyword>
<evidence type="ECO:0000313" key="3">
    <source>
        <dbReference type="EMBL" id="MBP0114759.1"/>
    </source>
</evidence>
<evidence type="ECO:0000256" key="2">
    <source>
        <dbReference type="SAM" id="SignalP"/>
    </source>
</evidence>
<proteinExistence type="predicted"/>
<comment type="caution">
    <text evidence="3">The sequence shown here is derived from an EMBL/GenBank/DDBJ whole genome shotgun (WGS) entry which is preliminary data.</text>
</comment>
<accession>A0ABS4A2W4</accession>
<gene>
    <name evidence="3" type="ORF">JWS04_27550</name>
</gene>
<dbReference type="RefSeq" id="WP_122402593.1">
    <property type="nucleotide sequence ID" value="NZ_JAGIKT010000068.1"/>
</dbReference>